<reference evidence="12" key="1">
    <citation type="submission" date="2014-08" db="EMBL/GenBank/DDBJ databases">
        <title>Coriobacteriaceae sp. complete genome.</title>
        <authorList>
            <person name="Looft T."/>
            <person name="Bayles D.O."/>
            <person name="Stanton T.B."/>
        </authorList>
    </citation>
    <scope>NUCLEOTIDE SEQUENCE [LARGE SCALE GENOMIC DNA]</scope>
    <source>
        <strain evidence="12">68-1-3</strain>
    </source>
</reference>
<evidence type="ECO:0000256" key="5">
    <source>
        <dbReference type="ARBA" id="ARBA00023274"/>
    </source>
</evidence>
<name>A0A0A8B4Q6_9ACTN</name>
<dbReference type="FunFam" id="3.30.160.20:FF:000001">
    <property type="entry name" value="30S ribosomal protein S5"/>
    <property type="match status" value="1"/>
</dbReference>
<comment type="domain">
    <text evidence="8">The N-terminal domain interacts with the head of the 30S subunit; the C-terminal domain interacts with the body and contacts protein S4. The interaction surface between S4 and S5 is involved in control of translational fidelity.</text>
</comment>
<evidence type="ECO:0000256" key="6">
    <source>
        <dbReference type="ARBA" id="ARBA00035255"/>
    </source>
</evidence>
<evidence type="ECO:0000256" key="1">
    <source>
        <dbReference type="ARBA" id="ARBA00008945"/>
    </source>
</evidence>
<dbReference type="AlphaFoldDB" id="A0A0A8B4Q6"/>
<evidence type="ECO:0000259" key="10">
    <source>
        <dbReference type="PROSITE" id="PS50881"/>
    </source>
</evidence>
<gene>
    <name evidence="8" type="primary">rpsE</name>
    <name evidence="11" type="ORF">JI75_03135</name>
</gene>
<evidence type="ECO:0000256" key="8">
    <source>
        <dbReference type="HAMAP-Rule" id="MF_01307"/>
    </source>
</evidence>
<dbReference type="InterPro" id="IPR020568">
    <property type="entry name" value="Ribosomal_Su5_D2-typ_SF"/>
</dbReference>
<evidence type="ECO:0000256" key="3">
    <source>
        <dbReference type="ARBA" id="ARBA00022884"/>
    </source>
</evidence>
<dbReference type="InterPro" id="IPR005712">
    <property type="entry name" value="Ribosomal_uS5_bac-type"/>
</dbReference>
<comment type="subunit">
    <text evidence="7 8">Part of the 30S ribosomal subunit. Contacts proteins S4 and S8.</text>
</comment>
<keyword evidence="4 8" id="KW-0689">Ribosomal protein</keyword>
<sequence>MARKQQQEAGVPELQERVVSINRVSKVVKGGRRMALTALVVVGDGNGRVGIGLGKSKEVPAAISKGVEDAKKNMFDVPLTEAKTVPHDIIGEYGAGRVLIRPAMPGTGVMAGGAVRAIMELAGVTDVITKSLGSTNSMNIIKAAAEGLKNMQSPEQVAERRGLTVDQIFGRKESN</sequence>
<keyword evidence="3 8" id="KW-0694">RNA-binding</keyword>
<dbReference type="GO" id="GO:0006412">
    <property type="term" value="P:translation"/>
    <property type="evidence" value="ECO:0007669"/>
    <property type="project" value="UniProtKB-UniRule"/>
</dbReference>
<dbReference type="GO" id="GO:0005737">
    <property type="term" value="C:cytoplasm"/>
    <property type="evidence" value="ECO:0007669"/>
    <property type="project" value="UniProtKB-ARBA"/>
</dbReference>
<dbReference type="FunFam" id="3.30.230.10:FF:000002">
    <property type="entry name" value="30S ribosomal protein S5"/>
    <property type="match status" value="1"/>
</dbReference>
<dbReference type="InterPro" id="IPR005324">
    <property type="entry name" value="Ribosomal_uS5_C"/>
</dbReference>
<comment type="function">
    <text evidence="8">Located at the back of the 30S subunit body where it stabilizes the conformation of the head with respect to the body.</text>
</comment>
<dbReference type="Gene3D" id="3.30.160.20">
    <property type="match status" value="1"/>
</dbReference>
<keyword evidence="12" id="KW-1185">Reference proteome</keyword>
<dbReference type="GO" id="GO:0015935">
    <property type="term" value="C:small ribosomal subunit"/>
    <property type="evidence" value="ECO:0007669"/>
    <property type="project" value="InterPro"/>
</dbReference>
<comment type="function">
    <text evidence="8">With S4 and S12 plays an important role in translational accuracy.</text>
</comment>
<keyword evidence="2 8" id="KW-0699">rRNA-binding</keyword>
<feature type="domain" description="S5 DRBM" evidence="10">
    <location>
        <begin position="14"/>
        <end position="77"/>
    </location>
</feature>
<dbReference type="STRING" id="1531429.JI75_03135"/>
<dbReference type="PANTHER" id="PTHR48277">
    <property type="entry name" value="MITOCHONDRIAL RIBOSOMAL PROTEIN S5"/>
    <property type="match status" value="1"/>
</dbReference>
<evidence type="ECO:0000313" key="11">
    <source>
        <dbReference type="EMBL" id="AJC11808.1"/>
    </source>
</evidence>
<dbReference type="InterPro" id="IPR000851">
    <property type="entry name" value="Ribosomal_uS5"/>
</dbReference>
<evidence type="ECO:0000256" key="4">
    <source>
        <dbReference type="ARBA" id="ARBA00022980"/>
    </source>
</evidence>
<dbReference type="SUPFAM" id="SSF54211">
    <property type="entry name" value="Ribosomal protein S5 domain 2-like"/>
    <property type="match status" value="1"/>
</dbReference>
<dbReference type="Gene3D" id="3.30.230.10">
    <property type="match status" value="1"/>
</dbReference>
<reference evidence="11 12" key="2">
    <citation type="journal article" date="2015" name="Genome Announc.">
        <title>Complete Genome Sequence of Coriobacteriaceae Strain 68-1-3, a Novel Mucus-Degrading Isolate from the Swine Intestinal Tract.</title>
        <authorList>
            <person name="Looft T."/>
            <person name="Bayles D.O."/>
            <person name="Alt D.P."/>
            <person name="Stanton T.B."/>
        </authorList>
    </citation>
    <scope>NUCLEOTIDE SEQUENCE [LARGE SCALE GENOMIC DNA]</scope>
    <source>
        <strain evidence="11 12">68-1-3</strain>
    </source>
</reference>
<dbReference type="InterPro" id="IPR013810">
    <property type="entry name" value="Ribosomal_uS5_N"/>
</dbReference>
<dbReference type="PANTHER" id="PTHR48277:SF1">
    <property type="entry name" value="MITOCHONDRIAL RIBOSOMAL PROTEIN S5"/>
    <property type="match status" value="1"/>
</dbReference>
<proteinExistence type="inferred from homology"/>
<dbReference type="Pfam" id="PF03719">
    <property type="entry name" value="Ribosomal_S5_C"/>
    <property type="match status" value="1"/>
</dbReference>
<dbReference type="GO" id="GO:0042254">
    <property type="term" value="P:ribosome biogenesis"/>
    <property type="evidence" value="ECO:0007669"/>
    <property type="project" value="UniProtKB-ARBA"/>
</dbReference>
<dbReference type="KEGG" id="cbac:JI75_03135"/>
<evidence type="ECO:0000313" key="12">
    <source>
        <dbReference type="Proteomes" id="UP000031121"/>
    </source>
</evidence>
<organism evidence="11 12">
    <name type="scientific">Berryella intestinalis</name>
    <dbReference type="NCBI Taxonomy" id="1531429"/>
    <lineage>
        <taxon>Bacteria</taxon>
        <taxon>Bacillati</taxon>
        <taxon>Actinomycetota</taxon>
        <taxon>Coriobacteriia</taxon>
        <taxon>Eggerthellales</taxon>
        <taxon>Eggerthellaceae</taxon>
        <taxon>Berryella</taxon>
    </lineage>
</organism>
<dbReference type="HOGENOM" id="CLU_065898_2_2_11"/>
<comment type="similarity">
    <text evidence="1 8 9">Belongs to the universal ribosomal protein uS5 family.</text>
</comment>
<accession>A0A0A8B4Q6</accession>
<keyword evidence="5 8" id="KW-0687">Ribonucleoprotein</keyword>
<evidence type="ECO:0000256" key="7">
    <source>
        <dbReference type="ARBA" id="ARBA00062000"/>
    </source>
</evidence>
<dbReference type="GO" id="GO:0019843">
    <property type="term" value="F:rRNA binding"/>
    <property type="evidence" value="ECO:0007669"/>
    <property type="project" value="UniProtKB-UniRule"/>
</dbReference>
<dbReference type="Proteomes" id="UP000031121">
    <property type="component" value="Chromosome"/>
</dbReference>
<dbReference type="EMBL" id="CP009302">
    <property type="protein sequence ID" value="AJC11808.1"/>
    <property type="molecule type" value="Genomic_DNA"/>
</dbReference>
<dbReference type="InterPro" id="IPR014721">
    <property type="entry name" value="Ribsml_uS5_D2-typ_fold_subgr"/>
</dbReference>
<dbReference type="SUPFAM" id="SSF54768">
    <property type="entry name" value="dsRNA-binding domain-like"/>
    <property type="match status" value="1"/>
</dbReference>
<protein>
    <recommendedName>
        <fullName evidence="6 8">Small ribosomal subunit protein uS5</fullName>
    </recommendedName>
</protein>
<evidence type="ECO:0000256" key="9">
    <source>
        <dbReference type="RuleBase" id="RU003823"/>
    </source>
</evidence>
<dbReference type="OrthoDB" id="9809045at2"/>
<dbReference type="RefSeq" id="WP_039688664.1">
    <property type="nucleotide sequence ID" value="NZ_CP009302.1"/>
</dbReference>
<dbReference type="PROSITE" id="PS50881">
    <property type="entry name" value="S5_DSRBD"/>
    <property type="match status" value="1"/>
</dbReference>
<evidence type="ECO:0000256" key="2">
    <source>
        <dbReference type="ARBA" id="ARBA00022730"/>
    </source>
</evidence>
<dbReference type="NCBIfam" id="TIGR01021">
    <property type="entry name" value="rpsE_bact"/>
    <property type="match status" value="1"/>
</dbReference>
<dbReference type="GO" id="GO:0003735">
    <property type="term" value="F:structural constituent of ribosome"/>
    <property type="evidence" value="ECO:0007669"/>
    <property type="project" value="UniProtKB-UniRule"/>
</dbReference>
<dbReference type="HAMAP" id="MF_01307_B">
    <property type="entry name" value="Ribosomal_uS5_B"/>
    <property type="match status" value="1"/>
</dbReference>
<dbReference type="Pfam" id="PF00333">
    <property type="entry name" value="Ribosomal_S5"/>
    <property type="match status" value="1"/>
</dbReference>